<comment type="function">
    <text evidence="4">Catalyzes the NAD-dependent oxidation of glucose 6-phosphate to 6-phosphogluconolactone.</text>
</comment>
<comment type="pathway">
    <text evidence="4">Carbohydrate degradation; pentose phosphate pathway.</text>
</comment>
<evidence type="ECO:0000256" key="5">
    <source>
        <dbReference type="SAM" id="MobiDB-lite"/>
    </source>
</evidence>
<keyword evidence="8" id="KW-1185">Reference proteome</keyword>
<comment type="subunit">
    <text evidence="4">Homodimer.</text>
</comment>
<feature type="compositionally biased region" description="Acidic residues" evidence="5">
    <location>
        <begin position="276"/>
        <end position="285"/>
    </location>
</feature>
<proteinExistence type="inferred from homology"/>
<evidence type="ECO:0000256" key="3">
    <source>
        <dbReference type="ARBA" id="ARBA00023027"/>
    </source>
</evidence>
<sequence>MDEPVLLTGAGGRVGQAILRGLGDDYEWRLLDREPLPAAKVPDGVTDADRYVADITDERAVREAVADVGAVIHLAGDPRKTAPWDSVLRNNIDGAQVVMRAAAETGVEKFAFASSNHAVGGYETDERTPDLYRPDDDYRLDGTELPRPGNLYGVSKAAGESLGRFYHDEFGMSVVCVRIGNLTRDHPPREYERGQAMWLSHRDCAHLFDRCLRADYGYEIVYGISDNDRRYYSIERAREALGYDPADNSADYTFEGEPKADRDVDAAGEGSAADSDAPDADDDAPAEPNFPADPDAPSDDA</sequence>
<dbReference type="Proteomes" id="UP000770586">
    <property type="component" value="Unassembled WGS sequence"/>
</dbReference>
<dbReference type="RefSeq" id="WP_210113628.1">
    <property type="nucleotide sequence ID" value="NZ_BAAADX010000007.1"/>
</dbReference>
<dbReference type="InterPro" id="IPR001509">
    <property type="entry name" value="Epimerase_deHydtase"/>
</dbReference>
<feature type="binding site" evidence="4">
    <location>
        <position position="115"/>
    </location>
    <ligand>
        <name>NAD(+)</name>
        <dbReference type="ChEBI" id="CHEBI:57540"/>
    </ligand>
</feature>
<keyword evidence="4" id="KW-0119">Carbohydrate metabolism</keyword>
<evidence type="ECO:0000256" key="4">
    <source>
        <dbReference type="HAMAP-Rule" id="MF_02046"/>
    </source>
</evidence>
<comment type="catalytic activity">
    <reaction evidence="4">
        <text>D-glucose 6-phosphate + NAD(+) = 6-phospho-D-glucono-1,5-lactone + NADH + H(+)</text>
        <dbReference type="Rhea" id="RHEA:38215"/>
        <dbReference type="ChEBI" id="CHEBI:15378"/>
        <dbReference type="ChEBI" id="CHEBI:57540"/>
        <dbReference type="ChEBI" id="CHEBI:57945"/>
        <dbReference type="ChEBI" id="CHEBI:57955"/>
        <dbReference type="ChEBI" id="CHEBI:61548"/>
        <dbReference type="EC" id="1.1.1.388"/>
    </reaction>
</comment>
<feature type="binding site" evidence="4">
    <location>
        <position position="156"/>
    </location>
    <ligand>
        <name>NAD(+)</name>
        <dbReference type="ChEBI" id="CHEBI:57540"/>
    </ligand>
</feature>
<keyword evidence="4" id="KW-0313">Glucose metabolism</keyword>
<evidence type="ECO:0000313" key="7">
    <source>
        <dbReference type="EMBL" id="MBP1902772.1"/>
    </source>
</evidence>
<dbReference type="HAMAP" id="MF_02046">
    <property type="entry name" value="Glc6PDH_archaea"/>
    <property type="match status" value="1"/>
</dbReference>
<dbReference type="GO" id="GO:0006006">
    <property type="term" value="P:glucose metabolic process"/>
    <property type="evidence" value="ECO:0007669"/>
    <property type="project" value="UniProtKB-KW"/>
</dbReference>
<accession>A0A8J7RSK5</accession>
<protein>
    <recommendedName>
        <fullName evidence="4">NAD-dependent glucose-6-phosphate dehydrogenase</fullName>
        <shortName evidence="4">Glc6PDH</shortName>
        <ecNumber evidence="4">1.1.1.388</ecNumber>
    </recommendedName>
</protein>
<comment type="caution">
    <text evidence="7">The sequence shown here is derived from an EMBL/GenBank/DDBJ whole genome shotgun (WGS) entry which is preliminary data.</text>
</comment>
<dbReference type="OrthoDB" id="311692at2157"/>
<evidence type="ECO:0000313" key="8">
    <source>
        <dbReference type="Proteomes" id="UP000770586"/>
    </source>
</evidence>
<feature type="compositionally biased region" description="Basic and acidic residues" evidence="5">
    <location>
        <begin position="256"/>
        <end position="265"/>
    </location>
</feature>
<evidence type="ECO:0000256" key="1">
    <source>
        <dbReference type="ARBA" id="ARBA00007637"/>
    </source>
</evidence>
<dbReference type="PANTHER" id="PTHR43103">
    <property type="entry name" value="NUCLEOSIDE-DIPHOSPHATE-SUGAR EPIMERASE"/>
    <property type="match status" value="1"/>
</dbReference>
<feature type="compositionally biased region" description="Low complexity" evidence="5">
    <location>
        <begin position="286"/>
        <end position="295"/>
    </location>
</feature>
<dbReference type="InterPro" id="IPR036291">
    <property type="entry name" value="NAD(P)-bd_dom_sf"/>
</dbReference>
<reference evidence="7 8" key="1">
    <citation type="submission" date="2021-03" db="EMBL/GenBank/DDBJ databases">
        <title>Genomic Encyclopedia of Type Strains, Phase IV (KMG-IV): sequencing the most valuable type-strain genomes for metagenomic binning, comparative biology and taxonomic classification.</title>
        <authorList>
            <person name="Goeker M."/>
        </authorList>
    </citation>
    <scope>NUCLEOTIDE SEQUENCE [LARGE SCALE GENOMIC DNA]</scope>
    <source>
        <strain evidence="7 8">DSM 12287</strain>
    </source>
</reference>
<dbReference type="Pfam" id="PF01370">
    <property type="entry name" value="Epimerase"/>
    <property type="match status" value="1"/>
</dbReference>
<evidence type="ECO:0000259" key="6">
    <source>
        <dbReference type="Pfam" id="PF01370"/>
    </source>
</evidence>
<feature type="region of interest" description="Disordered" evidence="5">
    <location>
        <begin position="245"/>
        <end position="301"/>
    </location>
</feature>
<dbReference type="Gene3D" id="3.40.50.720">
    <property type="entry name" value="NAD(P)-binding Rossmann-like Domain"/>
    <property type="match status" value="1"/>
</dbReference>
<feature type="domain" description="NAD-dependent epimerase/dehydratase" evidence="6">
    <location>
        <begin position="5"/>
        <end position="183"/>
    </location>
</feature>
<keyword evidence="3 4" id="KW-0520">NAD</keyword>
<evidence type="ECO:0000256" key="2">
    <source>
        <dbReference type="ARBA" id="ARBA00023002"/>
    </source>
</evidence>
<feature type="binding site" evidence="4">
    <location>
        <position position="90"/>
    </location>
    <ligand>
        <name>NAD(+)</name>
        <dbReference type="ChEBI" id="CHEBI:57540"/>
    </ligand>
</feature>
<name>A0A8J7RSK5_9EURY</name>
<dbReference type="SUPFAM" id="SSF51735">
    <property type="entry name" value="NAD(P)-binding Rossmann-fold domains"/>
    <property type="match status" value="1"/>
</dbReference>
<feature type="binding site" evidence="4">
    <location>
        <position position="152"/>
    </location>
    <ligand>
        <name>NAD(+)</name>
        <dbReference type="ChEBI" id="CHEBI:57540"/>
    </ligand>
</feature>
<dbReference type="NCBIfam" id="NF041293">
    <property type="entry name" value="G6PDh_Azf"/>
    <property type="match status" value="1"/>
</dbReference>
<dbReference type="GO" id="GO:0070403">
    <property type="term" value="F:NAD+ binding"/>
    <property type="evidence" value="ECO:0007669"/>
    <property type="project" value="InterPro"/>
</dbReference>
<dbReference type="AlphaFoldDB" id="A0A8J7RSK5"/>
<comment type="similarity">
    <text evidence="1 4">Belongs to the NAD(P)-dependent epimerase/dehydratase family.</text>
</comment>
<dbReference type="GO" id="GO:0004345">
    <property type="term" value="F:glucose-6-phosphate dehydrogenase activity"/>
    <property type="evidence" value="ECO:0007669"/>
    <property type="project" value="InterPro"/>
</dbReference>
<dbReference type="UniPathway" id="UPA00115"/>
<feature type="active site" description="Proton acceptor" evidence="4">
    <location>
        <position position="152"/>
    </location>
</feature>
<gene>
    <name evidence="7" type="ORF">J2744_002468</name>
</gene>
<dbReference type="PANTHER" id="PTHR43103:SF5">
    <property type="entry name" value="4-EPIMERASE, PUTATIVE (AFU_ORTHOLOGUE AFUA_7G00360)-RELATED"/>
    <property type="match status" value="1"/>
</dbReference>
<keyword evidence="2 4" id="KW-0560">Oxidoreductase</keyword>
<dbReference type="GO" id="GO:0009051">
    <property type="term" value="P:pentose-phosphate shunt, oxidative branch"/>
    <property type="evidence" value="ECO:0007669"/>
    <property type="project" value="UniProtKB-UniRule"/>
</dbReference>
<dbReference type="EC" id="1.1.1.388" evidence="4"/>
<dbReference type="EMBL" id="JAGGKE010000011">
    <property type="protein sequence ID" value="MBP1902772.1"/>
    <property type="molecule type" value="Genomic_DNA"/>
</dbReference>
<organism evidence="7 8">
    <name type="scientific">Halorubrum trapanicum</name>
    <dbReference type="NCBI Taxonomy" id="29284"/>
    <lineage>
        <taxon>Archaea</taxon>
        <taxon>Methanobacteriati</taxon>
        <taxon>Methanobacteriota</taxon>
        <taxon>Stenosarchaea group</taxon>
        <taxon>Halobacteria</taxon>
        <taxon>Halobacteriales</taxon>
        <taxon>Haloferacaceae</taxon>
        <taxon>Halorubrum</taxon>
    </lineage>
</organism>
<dbReference type="InterPro" id="IPR032884">
    <property type="entry name" value="Glc6PDH_archaea"/>
</dbReference>